<dbReference type="SMART" id="SM00987">
    <property type="entry name" value="UreE_C"/>
    <property type="match status" value="1"/>
</dbReference>
<dbReference type="SUPFAM" id="SSF52141">
    <property type="entry name" value="Uracil-DNA glycosylase-like"/>
    <property type="match status" value="1"/>
</dbReference>
<gene>
    <name evidence="5" type="ORF">KCH_33660</name>
</gene>
<dbReference type="eggNOG" id="COG3663">
    <property type="taxonomic scope" value="Bacteria"/>
</dbReference>
<proteinExistence type="predicted"/>
<evidence type="ECO:0000256" key="1">
    <source>
        <dbReference type="ARBA" id="ARBA00022763"/>
    </source>
</evidence>
<dbReference type="GO" id="GO:0006285">
    <property type="term" value="P:base-excision repair, AP site formation"/>
    <property type="evidence" value="ECO:0007669"/>
    <property type="project" value="InterPro"/>
</dbReference>
<feature type="domain" description="Uracil-DNA glycosylase-like" evidence="4">
    <location>
        <begin position="23"/>
        <end position="181"/>
    </location>
</feature>
<keyword evidence="1" id="KW-0227">DNA damage</keyword>
<dbReference type="NCBIfam" id="NF007570">
    <property type="entry name" value="PRK10201.1"/>
    <property type="match status" value="1"/>
</dbReference>
<protein>
    <submittedName>
        <fullName evidence="5">DNA glycosylase</fullName>
    </submittedName>
</protein>
<dbReference type="GO" id="GO:0004844">
    <property type="term" value="F:uracil DNA N-glycosylase activity"/>
    <property type="evidence" value="ECO:0007669"/>
    <property type="project" value="TreeGrafter"/>
</dbReference>
<dbReference type="RefSeq" id="WP_035863598.1">
    <property type="nucleotide sequence ID" value="NZ_KK853997.1"/>
</dbReference>
<dbReference type="CDD" id="cd10028">
    <property type="entry name" value="UDG-F2_TDG_MUG"/>
    <property type="match status" value="1"/>
</dbReference>
<evidence type="ECO:0000313" key="6">
    <source>
        <dbReference type="Proteomes" id="UP000027178"/>
    </source>
</evidence>
<evidence type="ECO:0000256" key="3">
    <source>
        <dbReference type="ARBA" id="ARBA00023204"/>
    </source>
</evidence>
<dbReference type="Pfam" id="PF03167">
    <property type="entry name" value="UDG"/>
    <property type="match status" value="1"/>
</dbReference>
<keyword evidence="6" id="KW-1185">Reference proteome</keyword>
<dbReference type="Gene3D" id="3.40.470.10">
    <property type="entry name" value="Uracil-DNA glycosylase-like domain"/>
    <property type="match status" value="1"/>
</dbReference>
<dbReference type="InterPro" id="IPR015637">
    <property type="entry name" value="MUG/TDG"/>
</dbReference>
<evidence type="ECO:0000256" key="2">
    <source>
        <dbReference type="ARBA" id="ARBA00022801"/>
    </source>
</evidence>
<evidence type="ECO:0000313" key="5">
    <source>
        <dbReference type="EMBL" id="KDN84839.1"/>
    </source>
</evidence>
<reference evidence="5 6" key="1">
    <citation type="submission" date="2014-05" db="EMBL/GenBank/DDBJ databases">
        <title>Draft Genome Sequence of Kitasatospora cheerisanensis KCTC 2395.</title>
        <authorList>
            <person name="Nam D.H."/>
        </authorList>
    </citation>
    <scope>NUCLEOTIDE SEQUENCE [LARGE SCALE GENOMIC DNA]</scope>
    <source>
        <strain evidence="5 6">KCTC 2395</strain>
    </source>
</reference>
<organism evidence="5 6">
    <name type="scientific">Kitasatospora cheerisanensis KCTC 2395</name>
    <dbReference type="NCBI Taxonomy" id="1348663"/>
    <lineage>
        <taxon>Bacteria</taxon>
        <taxon>Bacillati</taxon>
        <taxon>Actinomycetota</taxon>
        <taxon>Actinomycetes</taxon>
        <taxon>Kitasatosporales</taxon>
        <taxon>Streptomycetaceae</taxon>
        <taxon>Kitasatospora</taxon>
    </lineage>
</organism>
<dbReference type="Proteomes" id="UP000027178">
    <property type="component" value="Unassembled WGS sequence"/>
</dbReference>
<keyword evidence="3" id="KW-0234">DNA repair</keyword>
<dbReference type="EMBL" id="JNBY01000089">
    <property type="protein sequence ID" value="KDN84839.1"/>
    <property type="molecule type" value="Genomic_DNA"/>
</dbReference>
<sequence>MTRTPPPRPTAEQLAAAQDTTIPDVAAPGLRVLFCGINPGLWSGATGRHFARPGNRFWPALHRSGFTPRQLGPEEQDELLALGLGITNVVGRTTAKAAELSAEEYRAGGQALVERVLRLRPRALAVLGIGAYRAAFGRPGAAVGRQPESIGDTEVWLLPNPSGLNAHYTLDGIAAEFRALREHLEDDGASAAQ</sequence>
<keyword evidence="2" id="KW-0378">Hydrolase</keyword>
<evidence type="ECO:0000259" key="4">
    <source>
        <dbReference type="SMART" id="SM00986"/>
    </source>
</evidence>
<comment type="caution">
    <text evidence="5">The sequence shown here is derived from an EMBL/GenBank/DDBJ whole genome shotgun (WGS) entry which is preliminary data.</text>
</comment>
<dbReference type="PATRIC" id="fig|1348663.4.peg.3238"/>
<dbReference type="PANTHER" id="PTHR12159:SF9">
    <property type="entry name" value="G_T MISMATCH-SPECIFIC THYMINE DNA GLYCOSYLASE"/>
    <property type="match status" value="1"/>
</dbReference>
<dbReference type="AlphaFoldDB" id="A0A066YXY3"/>
<dbReference type="PANTHER" id="PTHR12159">
    <property type="entry name" value="G/T AND G/U MISMATCH-SPECIFIC DNA GLYCOSYLASE"/>
    <property type="match status" value="1"/>
</dbReference>
<name>A0A066YXY3_9ACTN</name>
<dbReference type="SMART" id="SM00986">
    <property type="entry name" value="UDG"/>
    <property type="match status" value="1"/>
</dbReference>
<dbReference type="InterPro" id="IPR036895">
    <property type="entry name" value="Uracil-DNA_glycosylase-like_sf"/>
</dbReference>
<dbReference type="HOGENOM" id="CLU_042829_3_0_11"/>
<dbReference type="GO" id="GO:0008263">
    <property type="term" value="F:pyrimidine-specific mismatch base pair DNA N-glycosylase activity"/>
    <property type="evidence" value="ECO:0007669"/>
    <property type="project" value="TreeGrafter"/>
</dbReference>
<accession>A0A066YXY3</accession>
<dbReference type="InterPro" id="IPR005122">
    <property type="entry name" value="Uracil-DNA_glycosylase-like"/>
</dbReference>